<evidence type="ECO:0000313" key="1">
    <source>
        <dbReference type="EMBL" id="APX13571.1"/>
    </source>
</evidence>
<keyword evidence="2" id="KW-1185">Reference proteome</keyword>
<dbReference type="EMBL" id="CP019312">
    <property type="protein sequence ID" value="APX13571.1"/>
    <property type="molecule type" value="Genomic_DNA"/>
</dbReference>
<dbReference type="RefSeq" id="WP_076630003.1">
    <property type="nucleotide sequence ID" value="NZ_CP019312.1"/>
</dbReference>
<sequence>MTYTGTPLTPPTTFDNAKSVDYASNAVEYSRDATIYDNFIMRTNYGDATLAQGLNNVYGNIYDNEAGLPDNLQSVVQTYLQPVWWTTSAATKFTYGKTHTVSTTEETSLTITGTIKGTIKKVVSVEVETAYAMKNILNTTDEIDIEMEFSDQNGDERFYVAWLQYFRFAVCANGASTPFRFNGGVKDNAPWFTHRRSGGNRQVTFNVIPGSDGWVNMPGMNMAYAVYNLQGNIIQHAT</sequence>
<organism evidence="1 2">
    <name type="scientific">Tateyamaria omphalii</name>
    <dbReference type="NCBI Taxonomy" id="299262"/>
    <lineage>
        <taxon>Bacteria</taxon>
        <taxon>Pseudomonadati</taxon>
        <taxon>Pseudomonadota</taxon>
        <taxon>Alphaproteobacteria</taxon>
        <taxon>Rhodobacterales</taxon>
        <taxon>Roseobacteraceae</taxon>
        <taxon>Tateyamaria</taxon>
    </lineage>
</organism>
<protein>
    <submittedName>
        <fullName evidence="1">Uncharacterized protein</fullName>
    </submittedName>
</protein>
<proteinExistence type="predicted"/>
<dbReference type="KEGG" id="tom:BWR18_19180"/>
<accession>A0A1P8MZT0</accession>
<dbReference type="STRING" id="299262.BWR18_19180"/>
<evidence type="ECO:0000313" key="2">
    <source>
        <dbReference type="Proteomes" id="UP000186336"/>
    </source>
</evidence>
<name>A0A1P8MZT0_9RHOB</name>
<dbReference type="AlphaFoldDB" id="A0A1P8MZT0"/>
<reference evidence="1 2" key="1">
    <citation type="submission" date="2017-01" db="EMBL/GenBank/DDBJ databases">
        <title>Complete genome of Tateyamaria omphalii DOK1-4 isolated from seawater in Dokdo.</title>
        <authorList>
            <person name="Kim J.H."/>
            <person name="Chi W.-J."/>
        </authorList>
    </citation>
    <scope>NUCLEOTIDE SEQUENCE [LARGE SCALE GENOMIC DNA]</scope>
    <source>
        <strain evidence="1 2">DOK1-4</strain>
    </source>
</reference>
<gene>
    <name evidence="1" type="ORF">BWR18_19180</name>
</gene>
<dbReference type="Proteomes" id="UP000186336">
    <property type="component" value="Chromosome"/>
</dbReference>
<dbReference type="OrthoDB" id="9820398at2"/>